<protein>
    <submittedName>
        <fullName evidence="2">Uncharacterized protein</fullName>
    </submittedName>
</protein>
<name>A0A3M2LS29_9ACTN</name>
<evidence type="ECO:0000256" key="1">
    <source>
        <dbReference type="SAM" id="Phobius"/>
    </source>
</evidence>
<keyword evidence="1" id="KW-1133">Transmembrane helix</keyword>
<evidence type="ECO:0000313" key="3">
    <source>
        <dbReference type="Proteomes" id="UP000282674"/>
    </source>
</evidence>
<gene>
    <name evidence="2" type="ORF">EBO15_28380</name>
</gene>
<reference evidence="2 3" key="1">
    <citation type="submission" date="2018-10" db="EMBL/GenBank/DDBJ databases">
        <title>Isolation from soil.</title>
        <authorList>
            <person name="Hu J."/>
        </authorList>
    </citation>
    <scope>NUCLEOTIDE SEQUENCE [LARGE SCALE GENOMIC DNA]</scope>
    <source>
        <strain evidence="2 3">NEAU-Ht49</strain>
    </source>
</reference>
<comment type="caution">
    <text evidence="2">The sequence shown here is derived from an EMBL/GenBank/DDBJ whole genome shotgun (WGS) entry which is preliminary data.</text>
</comment>
<feature type="transmembrane region" description="Helical" evidence="1">
    <location>
        <begin position="42"/>
        <end position="65"/>
    </location>
</feature>
<keyword evidence="1" id="KW-0812">Transmembrane</keyword>
<proteinExistence type="predicted"/>
<keyword evidence="1" id="KW-0472">Membrane</keyword>
<organism evidence="2 3">
    <name type="scientific">Actinomadura harenae</name>
    <dbReference type="NCBI Taxonomy" id="2483351"/>
    <lineage>
        <taxon>Bacteria</taxon>
        <taxon>Bacillati</taxon>
        <taxon>Actinomycetota</taxon>
        <taxon>Actinomycetes</taxon>
        <taxon>Streptosporangiales</taxon>
        <taxon>Thermomonosporaceae</taxon>
        <taxon>Actinomadura</taxon>
    </lineage>
</organism>
<dbReference type="EMBL" id="RFFG01000061">
    <property type="protein sequence ID" value="RMI39886.1"/>
    <property type="molecule type" value="Genomic_DNA"/>
</dbReference>
<accession>A0A3M2LS29</accession>
<keyword evidence="3" id="KW-1185">Reference proteome</keyword>
<evidence type="ECO:0000313" key="2">
    <source>
        <dbReference type="EMBL" id="RMI39886.1"/>
    </source>
</evidence>
<dbReference type="AlphaFoldDB" id="A0A3M2LS29"/>
<dbReference type="Proteomes" id="UP000282674">
    <property type="component" value="Unassembled WGS sequence"/>
</dbReference>
<sequence length="85" mass="9229">MVMTNSSPLARNVGRITDRAIRTTAPDLARLLLTVLALVPYLLGWLAGVMVTATLWTWAALVVGWHDGHRTRQASAPAPPADEVR</sequence>